<dbReference type="RefSeq" id="WP_055191419.1">
    <property type="nucleotide sequence ID" value="NZ_FPBS01000029.1"/>
</dbReference>
<dbReference type="EMBL" id="LKBA01000019">
    <property type="protein sequence ID" value="KPN62076.1"/>
    <property type="molecule type" value="Genomic_DNA"/>
</dbReference>
<feature type="transmembrane region" description="Helical" evidence="2">
    <location>
        <begin position="20"/>
        <end position="40"/>
    </location>
</feature>
<reference evidence="3 4" key="1">
    <citation type="submission" date="2015-09" db="EMBL/GenBank/DDBJ databases">
        <title>Draft genome sequence of Aliiroseovarius crassostreae CV919-312TSm, the causative agent of Roseovarius Oyster Disease (formerly Juvenile Oyster Disease).</title>
        <authorList>
            <person name="Kessner L."/>
            <person name="Spinard E."/>
            <person name="Nelson D."/>
        </authorList>
    </citation>
    <scope>NUCLEOTIDE SEQUENCE [LARGE SCALE GENOMIC DNA]</scope>
    <source>
        <strain evidence="3 4">CV919-312</strain>
    </source>
</reference>
<dbReference type="STRING" id="154981.AKJ29_07250"/>
<gene>
    <name evidence="3" type="ORF">AKJ29_07250</name>
</gene>
<keyword evidence="2" id="KW-0472">Membrane</keyword>
<accession>A0A0P7JLY9</accession>
<name>A0A0P7JLY9_9RHOB</name>
<feature type="compositionally biased region" description="Polar residues" evidence="1">
    <location>
        <begin position="90"/>
        <end position="99"/>
    </location>
</feature>
<keyword evidence="2" id="KW-0812">Transmembrane</keyword>
<evidence type="ECO:0000256" key="1">
    <source>
        <dbReference type="SAM" id="MobiDB-lite"/>
    </source>
</evidence>
<dbReference type="Proteomes" id="UP000050471">
    <property type="component" value="Unassembled WGS sequence"/>
</dbReference>
<proteinExistence type="predicted"/>
<evidence type="ECO:0000313" key="3">
    <source>
        <dbReference type="EMBL" id="KPN62076.1"/>
    </source>
</evidence>
<dbReference type="AlphaFoldDB" id="A0A0P7JLY9"/>
<feature type="transmembrane region" description="Helical" evidence="2">
    <location>
        <begin position="52"/>
        <end position="70"/>
    </location>
</feature>
<protein>
    <submittedName>
        <fullName evidence="3">Uncharacterized protein</fullName>
    </submittedName>
</protein>
<evidence type="ECO:0000313" key="4">
    <source>
        <dbReference type="Proteomes" id="UP000050471"/>
    </source>
</evidence>
<keyword evidence="4" id="KW-1185">Reference proteome</keyword>
<sequence>MSLRREPLFLARQNYRRRRVSDAARVVPLFGIVLFFLPLLSAGQGRNDTVGWLAYLFGAWCMLIVVTAILSRGVGRGPAAGRGDEGGTDTGSASRTRSS</sequence>
<organism evidence="3 4">
    <name type="scientific">Aliiroseovarius crassostreae</name>
    <dbReference type="NCBI Taxonomy" id="154981"/>
    <lineage>
        <taxon>Bacteria</taxon>
        <taxon>Pseudomonadati</taxon>
        <taxon>Pseudomonadota</taxon>
        <taxon>Alphaproteobacteria</taxon>
        <taxon>Rhodobacterales</taxon>
        <taxon>Paracoccaceae</taxon>
        <taxon>Aliiroseovarius</taxon>
    </lineage>
</organism>
<evidence type="ECO:0000256" key="2">
    <source>
        <dbReference type="SAM" id="Phobius"/>
    </source>
</evidence>
<feature type="region of interest" description="Disordered" evidence="1">
    <location>
        <begin position="75"/>
        <end position="99"/>
    </location>
</feature>
<keyword evidence="2" id="KW-1133">Transmembrane helix</keyword>
<comment type="caution">
    <text evidence="3">The sequence shown here is derived from an EMBL/GenBank/DDBJ whole genome shotgun (WGS) entry which is preliminary data.</text>
</comment>